<keyword evidence="3" id="KW-1185">Reference proteome</keyword>
<evidence type="ECO:0000313" key="3">
    <source>
        <dbReference type="Proteomes" id="UP000233837"/>
    </source>
</evidence>
<dbReference type="Proteomes" id="UP000233837">
    <property type="component" value="Unassembled WGS sequence"/>
</dbReference>
<name>A0A2I0WYD5_9ASPA</name>
<protein>
    <submittedName>
        <fullName evidence="2">Uncharacterized protein</fullName>
    </submittedName>
</protein>
<keyword evidence="1" id="KW-0472">Membrane</keyword>
<accession>A0A2I0WYD5</accession>
<reference evidence="2 3" key="2">
    <citation type="journal article" date="2017" name="Nature">
        <title>The Apostasia genome and the evolution of orchids.</title>
        <authorList>
            <person name="Zhang G.Q."/>
            <person name="Liu K.W."/>
            <person name="Li Z."/>
            <person name="Lohaus R."/>
            <person name="Hsiao Y.Y."/>
            <person name="Niu S.C."/>
            <person name="Wang J.Y."/>
            <person name="Lin Y.C."/>
            <person name="Xu Q."/>
            <person name="Chen L.J."/>
            <person name="Yoshida K."/>
            <person name="Fujiwara S."/>
            <person name="Wang Z.W."/>
            <person name="Zhang Y.Q."/>
            <person name="Mitsuda N."/>
            <person name="Wang M."/>
            <person name="Liu G.H."/>
            <person name="Pecoraro L."/>
            <person name="Huang H.X."/>
            <person name="Xiao X.J."/>
            <person name="Lin M."/>
            <person name="Wu X.Y."/>
            <person name="Wu W.L."/>
            <person name="Chen Y.Y."/>
            <person name="Chang S.B."/>
            <person name="Sakamoto S."/>
            <person name="Ohme-Takagi M."/>
            <person name="Yagi M."/>
            <person name="Zeng S.J."/>
            <person name="Shen C.Y."/>
            <person name="Yeh C.M."/>
            <person name="Luo Y.B."/>
            <person name="Tsai W.C."/>
            <person name="Van de Peer Y."/>
            <person name="Liu Z.J."/>
        </authorList>
    </citation>
    <scope>NUCLEOTIDE SEQUENCE [LARGE SCALE GENOMIC DNA]</scope>
    <source>
        <tissue evidence="2">The whole plant</tissue>
    </source>
</reference>
<organism evidence="2 3">
    <name type="scientific">Dendrobium catenatum</name>
    <dbReference type="NCBI Taxonomy" id="906689"/>
    <lineage>
        <taxon>Eukaryota</taxon>
        <taxon>Viridiplantae</taxon>
        <taxon>Streptophyta</taxon>
        <taxon>Embryophyta</taxon>
        <taxon>Tracheophyta</taxon>
        <taxon>Spermatophyta</taxon>
        <taxon>Magnoliopsida</taxon>
        <taxon>Liliopsida</taxon>
        <taxon>Asparagales</taxon>
        <taxon>Orchidaceae</taxon>
        <taxon>Epidendroideae</taxon>
        <taxon>Malaxideae</taxon>
        <taxon>Dendrobiinae</taxon>
        <taxon>Dendrobium</taxon>
    </lineage>
</organism>
<gene>
    <name evidence="2" type="ORF">MA16_Dca012432</name>
</gene>
<feature type="transmembrane region" description="Helical" evidence="1">
    <location>
        <begin position="81"/>
        <end position="101"/>
    </location>
</feature>
<keyword evidence="1" id="KW-1133">Transmembrane helix</keyword>
<proteinExistence type="predicted"/>
<evidence type="ECO:0000256" key="1">
    <source>
        <dbReference type="SAM" id="Phobius"/>
    </source>
</evidence>
<keyword evidence="1" id="KW-0812">Transmembrane</keyword>
<evidence type="ECO:0000313" key="2">
    <source>
        <dbReference type="EMBL" id="PKU80674.1"/>
    </source>
</evidence>
<dbReference type="AlphaFoldDB" id="A0A2I0WYD5"/>
<sequence>MEDPELEGGLVFDVYEDIHILRSPFFDMGFDHDDTIESYLGRILPTLVHVIDGQFSDYGWTINGHPPASPPSPPPLPSPSLRIVCAVYLGVISFLVWFFFLRQS</sequence>
<dbReference type="EMBL" id="KZ502322">
    <property type="protein sequence ID" value="PKU80674.1"/>
    <property type="molecule type" value="Genomic_DNA"/>
</dbReference>
<reference evidence="2 3" key="1">
    <citation type="journal article" date="2016" name="Sci. Rep.">
        <title>The Dendrobium catenatum Lindl. genome sequence provides insights into polysaccharide synthase, floral development and adaptive evolution.</title>
        <authorList>
            <person name="Zhang G.Q."/>
            <person name="Xu Q."/>
            <person name="Bian C."/>
            <person name="Tsai W.C."/>
            <person name="Yeh C.M."/>
            <person name="Liu K.W."/>
            <person name="Yoshida K."/>
            <person name="Zhang L.S."/>
            <person name="Chang S.B."/>
            <person name="Chen F."/>
            <person name="Shi Y."/>
            <person name="Su Y.Y."/>
            <person name="Zhang Y.Q."/>
            <person name="Chen L.J."/>
            <person name="Yin Y."/>
            <person name="Lin M."/>
            <person name="Huang H."/>
            <person name="Deng H."/>
            <person name="Wang Z.W."/>
            <person name="Zhu S.L."/>
            <person name="Zhao X."/>
            <person name="Deng C."/>
            <person name="Niu S.C."/>
            <person name="Huang J."/>
            <person name="Wang M."/>
            <person name="Liu G.H."/>
            <person name="Yang H.J."/>
            <person name="Xiao X.J."/>
            <person name="Hsiao Y.Y."/>
            <person name="Wu W.L."/>
            <person name="Chen Y.Y."/>
            <person name="Mitsuda N."/>
            <person name="Ohme-Takagi M."/>
            <person name="Luo Y.B."/>
            <person name="Van de Peer Y."/>
            <person name="Liu Z.J."/>
        </authorList>
    </citation>
    <scope>NUCLEOTIDE SEQUENCE [LARGE SCALE GENOMIC DNA]</scope>
    <source>
        <tissue evidence="2">The whole plant</tissue>
    </source>
</reference>